<sequence length="225" mass="24270">MAAVSTIEAVLSARLYRECYQRIAELVAPLDDAGCNTPVPACPAWTVRDVVAHVVAVAQEWCDGRLSGVPTDAYTAAQVARFDETSTVDLLAAGSEAVRRLDELARSRGLVAPVGDIVSHEHDIRGALGRPGARDSAAVGYVFDQLVDMLEPPMALCVIVEDGEYHTGPADGDELRLRTSRFETLRWRTGRRSHAQLVAMDWSGDPAPVLDALYLFGPAATDIVE</sequence>
<dbReference type="InterPro" id="IPR034660">
    <property type="entry name" value="DinB/YfiT-like"/>
</dbReference>
<dbReference type="AlphaFoldDB" id="A0A5Q5BGB7"/>
<dbReference type="Gene3D" id="1.20.120.450">
    <property type="entry name" value="dinb family like domain"/>
    <property type="match status" value="1"/>
</dbReference>
<name>A0A5Q5BGB7_MYCSS</name>
<reference evidence="2" key="1">
    <citation type="submission" date="2006-06" db="EMBL/GenBank/DDBJ databases">
        <title>Complete sequence of chromosome of Mycobacterium sp. MCS.</title>
        <authorList>
            <consortium name="US DOE Joint Genome Institute"/>
            <person name="Copeland A."/>
            <person name="Lucas S."/>
            <person name="Lapidus A."/>
            <person name="Barry K."/>
            <person name="Detter J.C."/>
            <person name="Glavina del Rio T."/>
            <person name="Hammon N."/>
            <person name="Israni S."/>
            <person name="Dalin E."/>
            <person name="Tice H."/>
            <person name="Pitluck S."/>
            <person name="Martinez M."/>
            <person name="Schmutz J."/>
            <person name="Larimer F."/>
            <person name="Land M."/>
            <person name="Hauser L."/>
            <person name="Kyrpides N."/>
            <person name="Kim E."/>
            <person name="Miller C.D."/>
            <person name="Hughes J.E."/>
            <person name="Anderson A.J."/>
            <person name="Sims R.C."/>
            <person name="Richardson P."/>
        </authorList>
    </citation>
    <scope>NUCLEOTIDE SEQUENCE [LARGE SCALE GENOMIC DNA]</scope>
    <source>
        <strain evidence="2">MCS</strain>
    </source>
</reference>
<evidence type="ECO:0000259" key="1">
    <source>
        <dbReference type="Pfam" id="PF11716"/>
    </source>
</evidence>
<protein>
    <recommendedName>
        <fullName evidence="1">Mycothiol-dependent maleylpyruvate isomerase metal-binding domain-containing protein</fullName>
    </recommendedName>
</protein>
<feature type="domain" description="Mycothiol-dependent maleylpyruvate isomerase metal-binding" evidence="1">
    <location>
        <begin position="17"/>
        <end position="107"/>
    </location>
</feature>
<dbReference type="GO" id="GO:0046872">
    <property type="term" value="F:metal ion binding"/>
    <property type="evidence" value="ECO:0007669"/>
    <property type="project" value="InterPro"/>
</dbReference>
<evidence type="ECO:0000313" key="2">
    <source>
        <dbReference type="EMBL" id="ABG07256.1"/>
    </source>
</evidence>
<dbReference type="KEGG" id="mmc:Mmcs_1143"/>
<gene>
    <name evidence="2" type="ordered locus">Mmcs_1143</name>
</gene>
<dbReference type="Pfam" id="PF11716">
    <property type="entry name" value="MDMPI_N"/>
    <property type="match status" value="1"/>
</dbReference>
<dbReference type="SUPFAM" id="SSF109854">
    <property type="entry name" value="DinB/YfiT-like putative metalloenzymes"/>
    <property type="match status" value="1"/>
</dbReference>
<proteinExistence type="predicted"/>
<dbReference type="InterPro" id="IPR024344">
    <property type="entry name" value="MDMPI_metal-binding"/>
</dbReference>
<dbReference type="EMBL" id="CP000384">
    <property type="protein sequence ID" value="ABG07256.1"/>
    <property type="molecule type" value="Genomic_DNA"/>
</dbReference>
<accession>A0A5Q5BGB7</accession>
<organism evidence="2">
    <name type="scientific">Mycobacterium sp. (strain MCS)</name>
    <dbReference type="NCBI Taxonomy" id="164756"/>
    <lineage>
        <taxon>Bacteria</taxon>
        <taxon>Bacillati</taxon>
        <taxon>Actinomycetota</taxon>
        <taxon>Actinomycetes</taxon>
        <taxon>Mycobacteriales</taxon>
        <taxon>Mycobacteriaceae</taxon>
        <taxon>Mycobacterium</taxon>
    </lineage>
</organism>